<dbReference type="InterPro" id="IPR008754">
    <property type="entry name" value="Peptidase_M43"/>
</dbReference>
<protein>
    <recommendedName>
        <fullName evidence="10">Peptidase M43 pregnancy-associated plasma-A domain-containing protein</fullName>
    </recommendedName>
</protein>
<feature type="domain" description="Peptidase M43 pregnancy-associated plasma-A" evidence="10">
    <location>
        <begin position="235"/>
        <end position="342"/>
    </location>
</feature>
<dbReference type="InterPro" id="IPR024079">
    <property type="entry name" value="MetalloPept_cat_dom_sf"/>
</dbReference>
<evidence type="ECO:0000256" key="6">
    <source>
        <dbReference type="ARBA" id="ARBA00022833"/>
    </source>
</evidence>
<gene>
    <name evidence="11" type="ORF">PV05_02524</name>
</gene>
<dbReference type="Gene3D" id="3.40.390.10">
    <property type="entry name" value="Collagenase (Catalytic Domain)"/>
    <property type="match status" value="1"/>
</dbReference>
<keyword evidence="8" id="KW-1015">Disulfide bond</keyword>
<dbReference type="SUPFAM" id="SSF55486">
    <property type="entry name" value="Metalloproteases ('zincins'), catalytic domain"/>
    <property type="match status" value="1"/>
</dbReference>
<keyword evidence="4 9" id="KW-0732">Signal</keyword>
<keyword evidence="3" id="KW-0479">Metal-binding</keyword>
<dbReference type="PANTHER" id="PTHR47466:SF1">
    <property type="entry name" value="METALLOPROTEASE MEP1 (AFU_ORTHOLOGUE AFUA_1G07730)-RELATED"/>
    <property type="match status" value="1"/>
</dbReference>
<evidence type="ECO:0000313" key="11">
    <source>
        <dbReference type="EMBL" id="KIW57970.1"/>
    </source>
</evidence>
<dbReference type="OrthoDB" id="536211at2759"/>
<reference evidence="11 12" key="1">
    <citation type="submission" date="2015-01" db="EMBL/GenBank/DDBJ databases">
        <title>The Genome Sequence of Exophiala xenobiotica CBS118157.</title>
        <authorList>
            <consortium name="The Broad Institute Genomics Platform"/>
            <person name="Cuomo C."/>
            <person name="de Hoog S."/>
            <person name="Gorbushina A."/>
            <person name="Stielow B."/>
            <person name="Teixiera M."/>
            <person name="Abouelleil A."/>
            <person name="Chapman S.B."/>
            <person name="Priest M."/>
            <person name="Young S.K."/>
            <person name="Wortman J."/>
            <person name="Nusbaum C."/>
            <person name="Birren B."/>
        </authorList>
    </citation>
    <scope>NUCLEOTIDE SEQUENCE [LARGE SCALE GENOMIC DNA]</scope>
    <source>
        <strain evidence="11 12">CBS 118157</strain>
    </source>
</reference>
<keyword evidence="7" id="KW-0482">Metalloprotease</keyword>
<evidence type="ECO:0000256" key="2">
    <source>
        <dbReference type="ARBA" id="ARBA00022670"/>
    </source>
</evidence>
<dbReference type="GO" id="GO:0046872">
    <property type="term" value="F:metal ion binding"/>
    <property type="evidence" value="ECO:0007669"/>
    <property type="project" value="UniProtKB-KW"/>
</dbReference>
<dbReference type="Proteomes" id="UP000054342">
    <property type="component" value="Unassembled WGS sequence"/>
</dbReference>
<feature type="chain" id="PRO_5002252485" description="Peptidase M43 pregnancy-associated plasma-A domain-containing protein" evidence="9">
    <location>
        <begin position="29"/>
        <end position="351"/>
    </location>
</feature>
<evidence type="ECO:0000313" key="12">
    <source>
        <dbReference type="Proteomes" id="UP000054342"/>
    </source>
</evidence>
<evidence type="ECO:0000256" key="4">
    <source>
        <dbReference type="ARBA" id="ARBA00022729"/>
    </source>
</evidence>
<dbReference type="STRING" id="348802.A0A0D2ETB3"/>
<sequence>MFFDRGSDYSLLHLTVLLLLASLPSTIAGLPRYKPITRSCGARDPSANLTNTHRWLQQTEPLENDLWNATTVQERHIPSNRRVKRQAPSPLYTIDTYMHIIADSSTSDPNAPNYITDNIIRNQFNYLASAYDNASIGFRLAGVDRVTNDTWAANGDDVAMKRALRRGTYASLNIYYQSLLQANANTPGVPQGSTLLGFCTLPEGGITAGMDSEEYVFDGCNVLSGTMPGGSYVGYNLGGTTAHEVGHWNGLLHTFTGNSCAADDFGDYVADTPQERTSTNGCPIYKDSCPASGVPEIYNGIGAEPYGPQGYSGLDPVHNFMDYSSDACYAGFTPGQGARMLNIWRIYREGL</sequence>
<proteinExistence type="inferred from homology"/>
<keyword evidence="6" id="KW-0862">Zinc</keyword>
<dbReference type="EMBL" id="KN847318">
    <property type="protein sequence ID" value="KIW57970.1"/>
    <property type="molecule type" value="Genomic_DNA"/>
</dbReference>
<feature type="signal peptide" evidence="9">
    <location>
        <begin position="1"/>
        <end position="28"/>
    </location>
</feature>
<dbReference type="HOGENOM" id="CLU_048726_0_2_1"/>
<dbReference type="CDD" id="cd04275">
    <property type="entry name" value="ZnMc_pappalysin_like"/>
    <property type="match status" value="1"/>
</dbReference>
<evidence type="ECO:0000256" key="8">
    <source>
        <dbReference type="ARBA" id="ARBA00023157"/>
    </source>
</evidence>
<dbReference type="GO" id="GO:0008237">
    <property type="term" value="F:metallopeptidase activity"/>
    <property type="evidence" value="ECO:0007669"/>
    <property type="project" value="UniProtKB-KW"/>
</dbReference>
<dbReference type="Pfam" id="PF05572">
    <property type="entry name" value="Peptidase_M43"/>
    <property type="match status" value="1"/>
</dbReference>
<evidence type="ECO:0000256" key="9">
    <source>
        <dbReference type="SAM" id="SignalP"/>
    </source>
</evidence>
<evidence type="ECO:0000256" key="1">
    <source>
        <dbReference type="ARBA" id="ARBA00008721"/>
    </source>
</evidence>
<name>A0A0D2ETB3_9EURO</name>
<keyword evidence="2" id="KW-0645">Protease</keyword>
<dbReference type="PANTHER" id="PTHR47466">
    <property type="match status" value="1"/>
</dbReference>
<evidence type="ECO:0000256" key="3">
    <source>
        <dbReference type="ARBA" id="ARBA00022723"/>
    </source>
</evidence>
<keyword evidence="5" id="KW-0378">Hydrolase</keyword>
<comment type="similarity">
    <text evidence="1">Belongs to the peptidase M43B family.</text>
</comment>
<evidence type="ECO:0000256" key="5">
    <source>
        <dbReference type="ARBA" id="ARBA00022801"/>
    </source>
</evidence>
<dbReference type="RefSeq" id="XP_013318554.1">
    <property type="nucleotide sequence ID" value="XM_013463100.1"/>
</dbReference>
<dbReference type="AlphaFoldDB" id="A0A0D2ETB3"/>
<dbReference type="GeneID" id="25324432"/>
<organism evidence="11 12">
    <name type="scientific">Exophiala xenobiotica</name>
    <dbReference type="NCBI Taxonomy" id="348802"/>
    <lineage>
        <taxon>Eukaryota</taxon>
        <taxon>Fungi</taxon>
        <taxon>Dikarya</taxon>
        <taxon>Ascomycota</taxon>
        <taxon>Pezizomycotina</taxon>
        <taxon>Eurotiomycetes</taxon>
        <taxon>Chaetothyriomycetidae</taxon>
        <taxon>Chaetothyriales</taxon>
        <taxon>Herpotrichiellaceae</taxon>
        <taxon>Exophiala</taxon>
    </lineage>
</organism>
<accession>A0A0D2ETB3</accession>
<evidence type="ECO:0000259" key="10">
    <source>
        <dbReference type="Pfam" id="PF05572"/>
    </source>
</evidence>
<keyword evidence="12" id="KW-1185">Reference proteome</keyword>
<evidence type="ECO:0000256" key="7">
    <source>
        <dbReference type="ARBA" id="ARBA00023049"/>
    </source>
</evidence>
<dbReference type="GO" id="GO:0006508">
    <property type="term" value="P:proteolysis"/>
    <property type="evidence" value="ECO:0007669"/>
    <property type="project" value="UniProtKB-KW"/>
</dbReference>